<dbReference type="GO" id="GO:0048307">
    <property type="term" value="F:ferredoxin-nitrite reductase activity"/>
    <property type="evidence" value="ECO:0007669"/>
    <property type="project" value="UniProtKB-EC"/>
</dbReference>
<dbReference type="EC" id="1.7.7.1" evidence="12"/>
<feature type="domain" description="Nitrite/sulphite reductase 4Fe-4S" evidence="15">
    <location>
        <begin position="478"/>
        <end position="586"/>
    </location>
</feature>
<name>A0A7C8ZK68_OPUST</name>
<dbReference type="GO" id="GO:0051539">
    <property type="term" value="F:4 iron, 4 sulfur cluster binding"/>
    <property type="evidence" value="ECO:0007669"/>
    <property type="project" value="UniProtKB-KW"/>
</dbReference>
<dbReference type="Pfam" id="PF03460">
    <property type="entry name" value="NIR_SIR_ferr"/>
    <property type="match status" value="2"/>
</dbReference>
<evidence type="ECO:0000256" key="13">
    <source>
        <dbReference type="ARBA" id="ARBA00040459"/>
    </source>
</evidence>
<dbReference type="NCBIfam" id="NF007125">
    <property type="entry name" value="PRK09566.1"/>
    <property type="match status" value="1"/>
</dbReference>
<keyword evidence="10" id="KW-0411">Iron-sulfur</keyword>
<feature type="domain" description="Nitrite/Sulfite reductase ferredoxin-like" evidence="16">
    <location>
        <begin position="139"/>
        <end position="206"/>
    </location>
</feature>
<keyword evidence="6" id="KW-0349">Heme</keyword>
<dbReference type="PANTHER" id="PTHR32439">
    <property type="entry name" value="FERREDOXIN--NITRITE REDUCTASE, CHLOROPLASTIC"/>
    <property type="match status" value="1"/>
</dbReference>
<evidence type="ECO:0000256" key="7">
    <source>
        <dbReference type="ARBA" id="ARBA00022723"/>
    </source>
</evidence>
<comment type="similarity">
    <text evidence="4">Belongs to the nitrite and sulfite reductase 4Fe-4S domain family.</text>
</comment>
<evidence type="ECO:0000313" key="17">
    <source>
        <dbReference type="EMBL" id="MBA4643815.1"/>
    </source>
</evidence>
<accession>A0A7C8ZK68</accession>
<feature type="domain" description="Nitrite/sulphite reductase 4Fe-4S" evidence="15">
    <location>
        <begin position="215"/>
        <end position="372"/>
    </location>
</feature>
<evidence type="ECO:0000256" key="10">
    <source>
        <dbReference type="ARBA" id="ARBA00023014"/>
    </source>
</evidence>
<evidence type="ECO:0000256" key="14">
    <source>
        <dbReference type="ARBA" id="ARBA00048538"/>
    </source>
</evidence>
<dbReference type="PANTHER" id="PTHR32439:SF0">
    <property type="entry name" value="FERREDOXIN--NITRITE REDUCTASE, CHLOROPLASTIC"/>
    <property type="match status" value="1"/>
</dbReference>
<dbReference type="EMBL" id="GISG01135360">
    <property type="protein sequence ID" value="MBA4643815.1"/>
    <property type="molecule type" value="Transcribed_RNA"/>
</dbReference>
<dbReference type="GO" id="GO:0020037">
    <property type="term" value="F:heme binding"/>
    <property type="evidence" value="ECO:0007669"/>
    <property type="project" value="InterPro"/>
</dbReference>
<dbReference type="InterPro" id="IPR005117">
    <property type="entry name" value="NiRdtase/SiRdtase_haem-b_fer"/>
</dbReference>
<comment type="pathway">
    <text evidence="3">Nitrogen metabolism; nitrate reduction (assimilation).</text>
</comment>
<dbReference type="GO" id="GO:0046872">
    <property type="term" value="F:metal ion binding"/>
    <property type="evidence" value="ECO:0007669"/>
    <property type="project" value="UniProtKB-KW"/>
</dbReference>
<dbReference type="GO" id="GO:0042128">
    <property type="term" value="P:nitrate assimilation"/>
    <property type="evidence" value="ECO:0007669"/>
    <property type="project" value="UniProtKB-KW"/>
</dbReference>
<keyword evidence="11" id="KW-0534">Nitrate assimilation</keyword>
<evidence type="ECO:0000256" key="8">
    <source>
        <dbReference type="ARBA" id="ARBA00023002"/>
    </source>
</evidence>
<dbReference type="SUPFAM" id="SSF55124">
    <property type="entry name" value="Nitrite/Sulfite reductase N-terminal domain-like"/>
    <property type="match status" value="2"/>
</dbReference>
<evidence type="ECO:0000256" key="5">
    <source>
        <dbReference type="ARBA" id="ARBA00022485"/>
    </source>
</evidence>
<keyword evidence="5" id="KW-0004">4Fe-4S</keyword>
<dbReference type="PROSITE" id="PS00365">
    <property type="entry name" value="NIR_SIR"/>
    <property type="match status" value="1"/>
</dbReference>
<comment type="cofactor">
    <cofactor evidence="1">
        <name>siroheme</name>
        <dbReference type="ChEBI" id="CHEBI:60052"/>
    </cofactor>
</comment>
<protein>
    <recommendedName>
        <fullName evidence="13">Ferredoxin--nitrite reductase, chloroplastic</fullName>
        <ecNumber evidence="12">1.7.7.1</ecNumber>
    </recommendedName>
</protein>
<dbReference type="AlphaFoldDB" id="A0A7C8ZK68"/>
<organism evidence="17">
    <name type="scientific">Opuntia streptacantha</name>
    <name type="common">Prickly pear cactus</name>
    <name type="synonym">Opuntia cardona</name>
    <dbReference type="NCBI Taxonomy" id="393608"/>
    <lineage>
        <taxon>Eukaryota</taxon>
        <taxon>Viridiplantae</taxon>
        <taxon>Streptophyta</taxon>
        <taxon>Embryophyta</taxon>
        <taxon>Tracheophyta</taxon>
        <taxon>Spermatophyta</taxon>
        <taxon>Magnoliopsida</taxon>
        <taxon>eudicotyledons</taxon>
        <taxon>Gunneridae</taxon>
        <taxon>Pentapetalae</taxon>
        <taxon>Caryophyllales</taxon>
        <taxon>Cactineae</taxon>
        <taxon>Cactaceae</taxon>
        <taxon>Opuntioideae</taxon>
        <taxon>Opuntia</taxon>
    </lineage>
</organism>
<comment type="cofactor">
    <cofactor evidence="2">
        <name>[4Fe-4S] cluster</name>
        <dbReference type="ChEBI" id="CHEBI:49883"/>
    </cofactor>
</comment>
<evidence type="ECO:0000256" key="4">
    <source>
        <dbReference type="ARBA" id="ARBA00010429"/>
    </source>
</evidence>
<dbReference type="InterPro" id="IPR006067">
    <property type="entry name" value="NO2/SO3_Rdtase_4Fe4S_dom"/>
</dbReference>
<dbReference type="SUPFAM" id="SSF56014">
    <property type="entry name" value="Nitrite and sulphite reductase 4Fe-4S domain-like"/>
    <property type="match status" value="2"/>
</dbReference>
<evidence type="ECO:0000259" key="16">
    <source>
        <dbReference type="Pfam" id="PF03460"/>
    </source>
</evidence>
<dbReference type="InterPro" id="IPR045854">
    <property type="entry name" value="NO2/SO3_Rdtase_4Fe4S_sf"/>
</dbReference>
<dbReference type="Gene3D" id="3.90.480.20">
    <property type="match status" value="1"/>
</dbReference>
<keyword evidence="9" id="KW-0408">Iron</keyword>
<evidence type="ECO:0000256" key="1">
    <source>
        <dbReference type="ARBA" id="ARBA00001929"/>
    </source>
</evidence>
<proteinExistence type="inferred from homology"/>
<reference evidence="17" key="2">
    <citation type="submission" date="2020-07" db="EMBL/GenBank/DDBJ databases">
        <authorList>
            <person name="Vera ALvarez R."/>
            <person name="Arias-Moreno D.M."/>
            <person name="Jimenez-Jacinto V."/>
            <person name="Jimenez-Bremont J.F."/>
            <person name="Swaminathan K."/>
            <person name="Moose S.P."/>
            <person name="Guerrero-Gonzalez M.L."/>
            <person name="Marino-Ramirez L."/>
            <person name="Landsman D."/>
            <person name="Rodriguez-Kessler M."/>
            <person name="Delgado-Sanchez P."/>
        </authorList>
    </citation>
    <scope>NUCLEOTIDE SEQUENCE</scope>
    <source>
        <tissue evidence="17">Cladode</tissue>
    </source>
</reference>
<dbReference type="InterPro" id="IPR051329">
    <property type="entry name" value="NIR_SIR_4Fe-4S"/>
</dbReference>
<evidence type="ECO:0000259" key="15">
    <source>
        <dbReference type="Pfam" id="PF01077"/>
    </source>
</evidence>
<dbReference type="Gene3D" id="3.30.413.10">
    <property type="entry name" value="Sulfite Reductase Hemoprotein, domain 1"/>
    <property type="match status" value="2"/>
</dbReference>
<dbReference type="PRINTS" id="PR00397">
    <property type="entry name" value="SIROHAEM"/>
</dbReference>
<keyword evidence="7" id="KW-0479">Metal-binding</keyword>
<dbReference type="InterPro" id="IPR036136">
    <property type="entry name" value="Nit/Sulf_reduc_fer-like_dom_sf"/>
</dbReference>
<evidence type="ECO:0000256" key="6">
    <source>
        <dbReference type="ARBA" id="ARBA00022617"/>
    </source>
</evidence>
<comment type="catalytic activity">
    <reaction evidence="14">
        <text>6 oxidized [2Fe-2S]-[ferredoxin] + NH4(+) + 2 H2O = nitrite + 6 reduced [2Fe-2S]-[ferredoxin] + 8 H(+)</text>
        <dbReference type="Rhea" id="RHEA:18041"/>
        <dbReference type="Rhea" id="RHEA-COMP:10000"/>
        <dbReference type="Rhea" id="RHEA-COMP:10001"/>
        <dbReference type="ChEBI" id="CHEBI:15377"/>
        <dbReference type="ChEBI" id="CHEBI:15378"/>
        <dbReference type="ChEBI" id="CHEBI:16301"/>
        <dbReference type="ChEBI" id="CHEBI:28938"/>
        <dbReference type="ChEBI" id="CHEBI:33737"/>
        <dbReference type="ChEBI" id="CHEBI:33738"/>
        <dbReference type="EC" id="1.7.7.1"/>
    </reaction>
</comment>
<evidence type="ECO:0000256" key="3">
    <source>
        <dbReference type="ARBA" id="ARBA00005096"/>
    </source>
</evidence>
<evidence type="ECO:0000256" key="2">
    <source>
        <dbReference type="ARBA" id="ARBA00001966"/>
    </source>
</evidence>
<evidence type="ECO:0000256" key="12">
    <source>
        <dbReference type="ARBA" id="ARBA00038893"/>
    </source>
</evidence>
<evidence type="ECO:0000256" key="11">
    <source>
        <dbReference type="ARBA" id="ARBA00023063"/>
    </source>
</evidence>
<sequence length="602" mass="67355">MASFSVNKVVPSTFLPSTKRSSWRRDKVAASIIRCQQQPPSAVSAAAETASTAVKPVVDPARLVPRVEERDGYWVLKEEFRAGINPPEKIKIEKDPMKLFIEDGIKELAQMSMEEIDQNKHAKDDIDVRLKWLGLFHRRKHHYGRFMMRLKLPNGVTTSEQTRYLASVIRKYGKDGCADVTTRQNWQIRGVVLPDVPEILKGLEAVGLTSLQSGMDNVRNPVGNPLAGIDPQEIVDTRPFNNLLSQFITANSRGNTALSNLPRKWNVCVIGSHDLYEHPHINDLAYMPATKNGTFGFNMLVGGFFSPKRCEEAIPLDAWVSADDIVSSCKAVLEAFRDLGFRGNRQKCRMMWLIDELGIEGFRAEVEKRMPSQVLERASPEDLVQKNWERRDYFGVHPQKQEGLSFVGIHIPVGRVQADDMDELARLADEYGSGELRLTVEQNIIIPNIENSKIEALLKEPLLMDKFSPEPPILMKGLVACTGNQFCGQAIIETKARALQVTQEVQRLVSVTRPVRMHWTGCPNTCGQVQVADIGFMGCMARDENGKPCEGADIFVGGRIGSDSHLGEVYKKAVPCKDLVPIVADLLINQFGAVPREREEEE</sequence>
<dbReference type="Pfam" id="PF01077">
    <property type="entry name" value="NIR_SIR"/>
    <property type="match status" value="2"/>
</dbReference>
<feature type="domain" description="Nitrite/Sulfite reductase ferredoxin-like" evidence="16">
    <location>
        <begin position="397"/>
        <end position="461"/>
    </location>
</feature>
<evidence type="ECO:0000256" key="9">
    <source>
        <dbReference type="ARBA" id="ARBA00023004"/>
    </source>
</evidence>
<reference evidence="17" key="1">
    <citation type="journal article" date="2013" name="J. Plant Res.">
        <title>Effect of fungi and light on seed germination of three Opuntia species from semiarid lands of central Mexico.</title>
        <authorList>
            <person name="Delgado-Sanchez P."/>
            <person name="Jimenez-Bremont J.F."/>
            <person name="Guerrero-Gonzalez Mde L."/>
            <person name="Flores J."/>
        </authorList>
    </citation>
    <scope>NUCLEOTIDE SEQUENCE</scope>
    <source>
        <tissue evidence="17">Cladode</tissue>
    </source>
</reference>
<dbReference type="InterPro" id="IPR006066">
    <property type="entry name" value="NO2/SO3_Rdtase_FeS/sirohaem_BS"/>
</dbReference>
<keyword evidence="8" id="KW-0560">Oxidoreductase</keyword>